<evidence type="ECO:0000313" key="4">
    <source>
        <dbReference type="EMBL" id="CAE7223545.1"/>
    </source>
</evidence>
<dbReference type="Proteomes" id="UP000604046">
    <property type="component" value="Unassembled WGS sequence"/>
</dbReference>
<feature type="region of interest" description="Disordered" evidence="2">
    <location>
        <begin position="474"/>
        <end position="494"/>
    </location>
</feature>
<gene>
    <name evidence="4" type="primary">slc47a1</name>
    <name evidence="4" type="ORF">SNAT2548_LOCUS8448</name>
</gene>
<protein>
    <submittedName>
        <fullName evidence="4">Slc47a1 protein</fullName>
    </submittedName>
</protein>
<proteinExistence type="predicted"/>
<dbReference type="EMBL" id="CAJNDS010000624">
    <property type="protein sequence ID" value="CAE7223545.1"/>
    <property type="molecule type" value="Genomic_DNA"/>
</dbReference>
<dbReference type="InterPro" id="IPR000571">
    <property type="entry name" value="Znf_CCCH"/>
</dbReference>
<sequence length="2061" mass="225146">MHAFRAPASLQADVSGQPVSAPSYMRAIAFQSFTLPSAAKPADRLSMYAAMEAARDRLASRWVLAIVSLGSASALFVEASASSDRDFFIARVVLVNAPSTLQRYLDMWSAWCDYCNIRASPCSDPLPGVLSDWFRGYHGPIPRAFLVPSAPLERRESLPFSLSFVVWLEERVLDVSTPCCEIFMLGVLLCAIWGSLRWGDLLWVPPARLHLQPESCALIGICLRTKTTKSGMPWGIYMPGLLGSAAVTWPARWLSVVKQVLADTHALCPDRCIDFLPAVLSDDRIRPVIVKPLSRDQAVPWIRGLLCHQWRLHSAEPVPTAFNLVAAHSAKTTVLSWARQLDLPSEPRRIQGHHRLSGSDKSVALYSRDDIGPMLSCQRTIVSCIRSGFRPLQPTARGATTPLPGFPVQLAHTTVLPRVRWRNGPTPDLPVSDPDHPAESVAPTAPPSHQVALPTPQDEPPLVSEVVPQFDRLPSPAVSSCSSEDDRGSVCSEPASDPEAVEVEEAALNLPPSPLQAPPPLLFNHRSNVVHAGATCEPHAPRSVFFSYELKWLRPACGASTDNIGARSPARAPSTRSSSWSQFCLAMEAANSDMRDAREVFSVRTARQRVLVAEDVPAASARPVLQPTAANPAPTVAPAASASRPPDAAFLECPAPHWSDERLRAWLAQMDPLVLARVRALLRPRELERQELILGYCEQLCPNLCGNVCGAMAHRPRLDDPAVLEALVQQYSAPATLLGTLKAAGFSTLSSLVFAAPESADEPQLLRSLLALPEPHELTTPSCSAVRRLLMEARLLLPPQSLPAMPPSGSQPTSATPLPATSATKLTAAEFTQLRADFTTAYPGELLNPSNTPCLEMCAAIKQLHESGASPWLPWRQRASEADRAAWSEARRPRSDGQLLRALLADDTEPSGPSASVQLNGPVETALRRSLSIFATALAMLKLVHLLPAKRFMDKFVNTALSVPLDPGLRPPAMNEILAADRSVWLAVHELVRDHGWSLEDSLNEMATCRQVCKRYAVGKCTNPACRYAHVCPDQPRPAVASAPAKRPAFSATTATSRDVSFPPSPPLACAGATPRALPVQVQCTNHGPASTPPPSRAPPSATLAPSEPTDFAPIPVPAPGATKAHGTAIPALRLFLDLFSGASAPVHNAVSGLLLCRFEPVDLLCGSALDLSDDEVYRDLCRLCASGLVGACCAAPPCSSYSRARLRAPGPAPIRTAAFPTGLPHLDSRQLNELRLSNSLHKRTRHLLSLVASRGGLILLENPVSSLLWLDPEVMAWVRAFAPFGASVAACNHGMDADKHWLFWSNRPCVAALASSCPHLKGFHKLLRSKRLPDGSWSTRLTATYPQSLAQAIAALCVPFLSVKDAVYTRDDIFRPLRRAWMERLIKSGLVHTIVSAISSGDKTSPLSCEQLLPFFDDLRSFLHVECDTTWSNLLHITPGQPFRVPLGFAQPIPPCPVLTPLSELTAPVPELCHCESAWKSALDHPEIVDDLLKEELAQGWICEVPGGDAELRSRYSQSAVGKLGLVLSDSRPPRLVVDSSISGVTASTRLPNRSSNPTLMHVRRCLPLSDAREQLCALVLDVSKAHRRLKILPADQGLLCFRHRGRLYQCLTLNFGARASGFYWSRVAGLLVRLVHRIWWVSHSALIYVDDLLCLLEKSSAPLLASVLVVLLQVLNVPMSWHKAKLSPSVVWIGWQFDFRTYTVRLEPEKLQRLLRLLHESRRHNKLPTSTLEKLTGKLLWLSNLFRAFRPSLAPLYQDQYCPPLVSIPLSTASWKRLVDCLSDDLLVRSPCGLAAAPVGSRLFRVAQNAVTKRSELPAFPPSSRRLWVQISDLSHTHRVISDASREVMDLWLDICKSGTDFRTLLLAPHFQCEAFADACASSTSAGLGGFVRLPDGACLFFQYTFTQQQLHDLFPWFPADEPPQHYIAAWELLAQCGLLHLLSCLLPPGHPPVHVTFRCDNSATDSASWKGLSLARGLSSLLRSFFLLQERQFISVHVDHVPGFRNDLADSLSRGYDPSLLGFLPAQRAEVPWTAFPSTFCTCTYPLEEDLSSCLAPA</sequence>
<keyword evidence="1" id="KW-0862">Zinc</keyword>
<keyword evidence="5" id="KW-1185">Reference proteome</keyword>
<dbReference type="GO" id="GO:0008270">
    <property type="term" value="F:zinc ion binding"/>
    <property type="evidence" value="ECO:0007669"/>
    <property type="project" value="UniProtKB-KW"/>
</dbReference>
<dbReference type="InterPro" id="IPR052055">
    <property type="entry name" value="Hepadnavirus_pol/RT"/>
</dbReference>
<name>A0A812K9M9_9DINO</name>
<evidence type="ECO:0000259" key="3">
    <source>
        <dbReference type="PROSITE" id="PS50103"/>
    </source>
</evidence>
<dbReference type="SUPFAM" id="SSF56672">
    <property type="entry name" value="DNA/RNA polymerases"/>
    <property type="match status" value="1"/>
</dbReference>
<dbReference type="PROSITE" id="PS50103">
    <property type="entry name" value="ZF_C3H1"/>
    <property type="match status" value="1"/>
</dbReference>
<keyword evidence="1" id="KW-0479">Metal-binding</keyword>
<feature type="domain" description="C3H1-type" evidence="3">
    <location>
        <begin position="1007"/>
        <end position="1033"/>
    </location>
</feature>
<evidence type="ECO:0000256" key="1">
    <source>
        <dbReference type="PROSITE-ProRule" id="PRU00723"/>
    </source>
</evidence>
<evidence type="ECO:0000313" key="5">
    <source>
        <dbReference type="Proteomes" id="UP000604046"/>
    </source>
</evidence>
<accession>A0A812K9M9</accession>
<feature type="region of interest" description="Disordered" evidence="2">
    <location>
        <begin position="421"/>
        <end position="462"/>
    </location>
</feature>
<reference evidence="4" key="1">
    <citation type="submission" date="2021-02" db="EMBL/GenBank/DDBJ databases">
        <authorList>
            <person name="Dougan E. K."/>
            <person name="Rhodes N."/>
            <person name="Thang M."/>
            <person name="Chan C."/>
        </authorList>
    </citation>
    <scope>NUCLEOTIDE SEQUENCE</scope>
</reference>
<keyword evidence="1" id="KW-0863">Zinc-finger</keyword>
<dbReference type="PANTHER" id="PTHR33050:SF7">
    <property type="entry name" value="RIBONUCLEASE H"/>
    <property type="match status" value="1"/>
</dbReference>
<feature type="zinc finger region" description="C3H1-type" evidence="1">
    <location>
        <begin position="1007"/>
        <end position="1033"/>
    </location>
</feature>
<feature type="region of interest" description="Disordered" evidence="2">
    <location>
        <begin position="1083"/>
        <end position="1116"/>
    </location>
</feature>
<organism evidence="4 5">
    <name type="scientific">Symbiodinium natans</name>
    <dbReference type="NCBI Taxonomy" id="878477"/>
    <lineage>
        <taxon>Eukaryota</taxon>
        <taxon>Sar</taxon>
        <taxon>Alveolata</taxon>
        <taxon>Dinophyceae</taxon>
        <taxon>Suessiales</taxon>
        <taxon>Symbiodiniaceae</taxon>
        <taxon>Symbiodinium</taxon>
    </lineage>
</organism>
<comment type="caution">
    <text evidence="4">The sequence shown here is derived from an EMBL/GenBank/DDBJ whole genome shotgun (WGS) entry which is preliminary data.</text>
</comment>
<dbReference type="InterPro" id="IPR043502">
    <property type="entry name" value="DNA/RNA_pol_sf"/>
</dbReference>
<dbReference type="PANTHER" id="PTHR33050">
    <property type="entry name" value="REVERSE TRANSCRIPTASE DOMAIN-CONTAINING PROTEIN"/>
    <property type="match status" value="1"/>
</dbReference>
<evidence type="ECO:0000256" key="2">
    <source>
        <dbReference type="SAM" id="MobiDB-lite"/>
    </source>
</evidence>
<dbReference type="OrthoDB" id="439220at2759"/>